<name>A0A7R9GQJ1_TIMCR</name>
<dbReference type="AlphaFoldDB" id="A0A7R9GQJ1"/>
<organism evidence="2">
    <name type="scientific">Timema cristinae</name>
    <name type="common">Walking stick</name>
    <dbReference type="NCBI Taxonomy" id="61476"/>
    <lineage>
        <taxon>Eukaryota</taxon>
        <taxon>Metazoa</taxon>
        <taxon>Ecdysozoa</taxon>
        <taxon>Arthropoda</taxon>
        <taxon>Hexapoda</taxon>
        <taxon>Insecta</taxon>
        <taxon>Pterygota</taxon>
        <taxon>Neoptera</taxon>
        <taxon>Polyneoptera</taxon>
        <taxon>Phasmatodea</taxon>
        <taxon>Timematodea</taxon>
        <taxon>Timematoidea</taxon>
        <taxon>Timematidae</taxon>
        <taxon>Timema</taxon>
    </lineage>
</organism>
<evidence type="ECO:0000313" key="2">
    <source>
        <dbReference type="EMBL" id="CAD7392512.1"/>
    </source>
</evidence>
<feature type="region of interest" description="Disordered" evidence="1">
    <location>
        <begin position="68"/>
        <end position="116"/>
    </location>
</feature>
<protein>
    <submittedName>
        <fullName evidence="2">Uncharacterized protein</fullName>
    </submittedName>
</protein>
<dbReference type="EMBL" id="OC316556">
    <property type="protein sequence ID" value="CAD7392512.1"/>
    <property type="molecule type" value="Genomic_DNA"/>
</dbReference>
<accession>A0A7R9GQJ1</accession>
<evidence type="ECO:0000256" key="1">
    <source>
        <dbReference type="SAM" id="MobiDB-lite"/>
    </source>
</evidence>
<gene>
    <name evidence="2" type="ORF">TCEB3V08_LOCUS530</name>
</gene>
<sequence length="443" mass="48272">MASTEPDAKVPPQMAACRMLRSPSHESVTTDLSLFSVSSIASEAAAAVGGGRAMRLVNFKSYSDAHLMVRGPSPNPDSRGQSTSSSLLESENTRGGGVDTPMHVTGNRSPHPLHSTSDRLKYHQTYRPADIPEILWFEEENDLIRSCAVLSSALGLQKSFSTSDISQLPSPEEAPPQPPPRCAISELALTSIQRSGYLLDHPRLEHASRKYGHQVRFKVRDISWSPPSSDSQGNTDIRYLHQMTRGLSHLPGTSSTWLEVFLFFQVPPPNDSRSFSSSRSCSTWVAVGDVASTSQLPSPHGGQSSTAPVNAPPAFTAADLIRSVNKKVRQNYIRRRLLTTYKALERLSQSEFNLDRLEVSAATAAASTGGSGGGGTGPGPTHLAVPGTQAMLRVVKQRANKNLPLTIRDVERERGKPLSKYERNMMIFNWLHTLDDSAFEGMQ</sequence>
<reference evidence="2" key="1">
    <citation type="submission" date="2020-11" db="EMBL/GenBank/DDBJ databases">
        <authorList>
            <person name="Tran Van P."/>
        </authorList>
    </citation>
    <scope>NUCLEOTIDE SEQUENCE</scope>
</reference>
<proteinExistence type="predicted"/>